<evidence type="ECO:0000313" key="5">
    <source>
        <dbReference type="EMBL" id="TCW47723.1"/>
    </source>
</evidence>
<dbReference type="Pfam" id="PF00155">
    <property type="entry name" value="Aminotran_1_2"/>
    <property type="match status" value="1"/>
</dbReference>
<dbReference type="InterPro" id="IPR050881">
    <property type="entry name" value="LL-DAP_aminotransferase"/>
</dbReference>
<keyword evidence="2 5" id="KW-0032">Aminotransferase</keyword>
<dbReference type="SUPFAM" id="SSF53383">
    <property type="entry name" value="PLP-dependent transferases"/>
    <property type="match status" value="1"/>
</dbReference>
<dbReference type="Gene3D" id="3.90.1150.10">
    <property type="entry name" value="Aspartate Aminotransferase, domain 1"/>
    <property type="match status" value="1"/>
</dbReference>
<organism evidence="5 6">
    <name type="scientific">Bacillus thuringiensis</name>
    <dbReference type="NCBI Taxonomy" id="1428"/>
    <lineage>
        <taxon>Bacteria</taxon>
        <taxon>Bacillati</taxon>
        <taxon>Bacillota</taxon>
        <taxon>Bacilli</taxon>
        <taxon>Bacillales</taxon>
        <taxon>Bacillaceae</taxon>
        <taxon>Bacillus</taxon>
        <taxon>Bacillus cereus group</taxon>
    </lineage>
</organism>
<dbReference type="InterPro" id="IPR015424">
    <property type="entry name" value="PyrdxlP-dep_Trfase"/>
</dbReference>
<dbReference type="Proteomes" id="UP000295285">
    <property type="component" value="Unassembled WGS sequence"/>
</dbReference>
<dbReference type="NCBIfam" id="NF005977">
    <property type="entry name" value="PRK08068.1"/>
    <property type="match status" value="1"/>
</dbReference>
<dbReference type="PANTHER" id="PTHR42832:SF3">
    <property type="entry name" value="L-GLUTAMINE--4-(METHYLSULFANYL)-2-OXOBUTANOATE AMINOTRANSFERASE"/>
    <property type="match status" value="1"/>
</dbReference>
<dbReference type="Gene3D" id="3.40.640.10">
    <property type="entry name" value="Type I PLP-dependent aspartate aminotransferase-like (Major domain)"/>
    <property type="match status" value="1"/>
</dbReference>
<dbReference type="GO" id="GO:0008483">
    <property type="term" value="F:transaminase activity"/>
    <property type="evidence" value="ECO:0007669"/>
    <property type="project" value="UniProtKB-KW"/>
</dbReference>
<evidence type="ECO:0000256" key="2">
    <source>
        <dbReference type="ARBA" id="ARBA00022576"/>
    </source>
</evidence>
<dbReference type="InterPro" id="IPR004839">
    <property type="entry name" value="Aminotransferase_I/II_large"/>
</dbReference>
<dbReference type="EMBL" id="SMDG01000023">
    <property type="protein sequence ID" value="TCW47723.1"/>
    <property type="molecule type" value="Genomic_DNA"/>
</dbReference>
<dbReference type="GO" id="GO:0030170">
    <property type="term" value="F:pyridoxal phosphate binding"/>
    <property type="evidence" value="ECO:0007669"/>
    <property type="project" value="InterPro"/>
</dbReference>
<proteinExistence type="predicted"/>
<protein>
    <submittedName>
        <fullName evidence="5">Aminotransferase/bacilysin biosynthesis transaminase BacF</fullName>
    </submittedName>
</protein>
<reference evidence="5 6" key="1">
    <citation type="submission" date="2019-03" db="EMBL/GenBank/DDBJ databases">
        <title>Above-ground endophytic microbial communities from plants in different locations in the United States.</title>
        <authorList>
            <person name="Frank C."/>
        </authorList>
    </citation>
    <scope>NUCLEOTIDE SEQUENCE [LARGE SCALE GENOMIC DNA]</scope>
    <source>
        <strain evidence="5 6">LP_2_YM</strain>
    </source>
</reference>
<comment type="cofactor">
    <cofactor evidence="1">
        <name>pyridoxal 5'-phosphate</name>
        <dbReference type="ChEBI" id="CHEBI:597326"/>
    </cofactor>
</comment>
<dbReference type="PANTHER" id="PTHR42832">
    <property type="entry name" value="AMINO ACID AMINOTRANSFERASE"/>
    <property type="match status" value="1"/>
</dbReference>
<dbReference type="InterPro" id="IPR015421">
    <property type="entry name" value="PyrdxlP-dep_Trfase_major"/>
</dbReference>
<gene>
    <name evidence="5" type="ORF">EC910_12338</name>
</gene>
<evidence type="ECO:0000256" key="1">
    <source>
        <dbReference type="ARBA" id="ARBA00001933"/>
    </source>
</evidence>
<dbReference type="CDD" id="cd00609">
    <property type="entry name" value="AAT_like"/>
    <property type="match status" value="1"/>
</dbReference>
<evidence type="ECO:0000259" key="4">
    <source>
        <dbReference type="Pfam" id="PF00155"/>
    </source>
</evidence>
<feature type="domain" description="Aminotransferase class I/classII large" evidence="4">
    <location>
        <begin position="34"/>
        <end position="385"/>
    </location>
</feature>
<evidence type="ECO:0000256" key="3">
    <source>
        <dbReference type="ARBA" id="ARBA00022679"/>
    </source>
</evidence>
<comment type="caution">
    <text evidence="5">The sequence shown here is derived from an EMBL/GenBank/DDBJ whole genome shotgun (WGS) entry which is preliminary data.</text>
</comment>
<accession>A0A4R4B4L5</accession>
<dbReference type="InterPro" id="IPR015422">
    <property type="entry name" value="PyrdxlP-dep_Trfase_small"/>
</dbReference>
<keyword evidence="3 5" id="KW-0808">Transferase</keyword>
<sequence>MVIVCPSNSIKQLPKQEFLAIINKVNELTEKGIDIINLSQGNPDLPTPPHIVESLRQASLKPLHHKYPPFRGHAFLKEAISSFYKREYGVNIDPNKEVAIFNGGKAALYSISQSLLDEDNIALIPDPGYPEYLSGILMSKATPHYLNLQEDNGYLPVYKEISPEVCDKAKLMYLNYPSNPTGASANLDFFEETVAFAEKNNINVIHDFAYGGLGLNRNKPVSFLQARGAINSGIEIYTMSKSYNMAGWRVAFAVGNEHIINAINDFQDHVFVSLFGAIQEATKTALLDDQSCLQNLNNVYKNRIDYFVNRCKDELNWSIEKPKGSFYIWAPIPKNFTSYDFTQYLLENAHVAVTPGEVFGKNGAKFIRISMIADIDRLDAFIERIKKLNLVFNS</sequence>
<evidence type="ECO:0000313" key="6">
    <source>
        <dbReference type="Proteomes" id="UP000295285"/>
    </source>
</evidence>
<name>A0A4R4B4L5_BACTU</name>
<dbReference type="RefSeq" id="WP_131934878.1">
    <property type="nucleotide sequence ID" value="NZ_SMDF01000024.1"/>
</dbReference>
<dbReference type="AlphaFoldDB" id="A0A4R4B4L5"/>